<feature type="compositionally biased region" description="Gly residues" evidence="1">
    <location>
        <begin position="353"/>
        <end position="362"/>
    </location>
</feature>
<dbReference type="EMBL" id="FNXT01001006">
    <property type="protein sequence ID" value="SZX70725.1"/>
    <property type="molecule type" value="Genomic_DNA"/>
</dbReference>
<dbReference type="AlphaFoldDB" id="A0A383VZ48"/>
<proteinExistence type="predicted"/>
<organism evidence="2 3">
    <name type="scientific">Tetradesmus obliquus</name>
    <name type="common">Green alga</name>
    <name type="synonym">Acutodesmus obliquus</name>
    <dbReference type="NCBI Taxonomy" id="3088"/>
    <lineage>
        <taxon>Eukaryota</taxon>
        <taxon>Viridiplantae</taxon>
        <taxon>Chlorophyta</taxon>
        <taxon>core chlorophytes</taxon>
        <taxon>Chlorophyceae</taxon>
        <taxon>CS clade</taxon>
        <taxon>Sphaeropleales</taxon>
        <taxon>Scenedesmaceae</taxon>
        <taxon>Tetradesmus</taxon>
    </lineage>
</organism>
<reference evidence="2 3" key="1">
    <citation type="submission" date="2016-10" db="EMBL/GenBank/DDBJ databases">
        <authorList>
            <person name="Cai Z."/>
        </authorList>
    </citation>
    <scope>NUCLEOTIDE SEQUENCE [LARGE SCALE GENOMIC DNA]</scope>
</reference>
<gene>
    <name evidence="2" type="ORF">BQ4739_LOCUS10912</name>
</gene>
<evidence type="ECO:0000313" key="2">
    <source>
        <dbReference type="EMBL" id="SZX70725.1"/>
    </source>
</evidence>
<keyword evidence="3" id="KW-1185">Reference proteome</keyword>
<feature type="region of interest" description="Disordered" evidence="1">
    <location>
        <begin position="90"/>
        <end position="127"/>
    </location>
</feature>
<feature type="region of interest" description="Disordered" evidence="1">
    <location>
        <begin position="352"/>
        <end position="376"/>
    </location>
</feature>
<protein>
    <submittedName>
        <fullName evidence="2">Uncharacterized protein</fullName>
    </submittedName>
</protein>
<sequence>MPTAAQQRRRKSSKSAAASLFAHQRTKINGHWYVHNVKYLERQVAAHLKTLQEMQEEQLAAPRREQLLIDMVLHQDVVVAEMQQQQAAEVAMAQPHWTNSSSNRDAPTPASSPSPLTSADAAGRAAAAAQAGTRRAAGSFSSQAADGSYVMRLLHNATVEQVQLVEAWGVEDWCSYWRSLFARVVVLLELATGEAADASTPQQTTAALCAASNHQLLHSAHSAAAQATASASAASSTAAAAARGVYMQRLEQIMEEVQTLVYLAHCHNHIPMYQSVVVNLETGEQGTAATEGRRLRVAQRMELTPWQVQQLAAALAEFERLSHHHSREGTALLSRANSPGWMFAEAAQQAGMGLQGDGGGSGDTAEPPPAAAAAAAAYASPGATASADEASLCRSSSSGSNGSDSTAVDAGGSCLDQQLRRHVKSRHLHMISLHMVIANTLSPLQAAKCLVASYPFGPTPTAVTEAVALAAAESAPGTSPSVMLDGSTAGARPNCSTATCPALQLYQQQHEAARAALLSRQQQRWWQEMGGH</sequence>
<dbReference type="Proteomes" id="UP000256970">
    <property type="component" value="Unassembled WGS sequence"/>
</dbReference>
<accession>A0A383VZ48</accession>
<feature type="compositionally biased region" description="Low complexity" evidence="1">
    <location>
        <begin position="105"/>
        <end position="127"/>
    </location>
</feature>
<evidence type="ECO:0000313" key="3">
    <source>
        <dbReference type="Proteomes" id="UP000256970"/>
    </source>
</evidence>
<name>A0A383VZ48_TETOB</name>
<evidence type="ECO:0000256" key="1">
    <source>
        <dbReference type="SAM" id="MobiDB-lite"/>
    </source>
</evidence>